<dbReference type="Gene3D" id="2.40.100.10">
    <property type="entry name" value="Cyclophilin-like"/>
    <property type="match status" value="1"/>
</dbReference>
<evidence type="ECO:0000256" key="2">
    <source>
        <dbReference type="ARBA" id="ARBA00022801"/>
    </source>
</evidence>
<keyword evidence="1" id="KW-0547">Nucleotide-binding</keyword>
<proteinExistence type="predicted"/>
<dbReference type="SUPFAM" id="SSF50891">
    <property type="entry name" value="Cyclophilin-like"/>
    <property type="match status" value="1"/>
</dbReference>
<feature type="compositionally biased region" description="Basic and acidic residues" evidence="4">
    <location>
        <begin position="71"/>
        <end position="85"/>
    </location>
</feature>
<dbReference type="PANTHER" id="PTHR43309">
    <property type="entry name" value="5-OXOPROLINASE SUBUNIT C"/>
    <property type="match status" value="1"/>
</dbReference>
<evidence type="ECO:0000313" key="6">
    <source>
        <dbReference type="EMBL" id="GAA0227307.1"/>
    </source>
</evidence>
<feature type="compositionally biased region" description="Low complexity" evidence="4">
    <location>
        <begin position="1"/>
        <end position="42"/>
    </location>
</feature>
<evidence type="ECO:0000259" key="5">
    <source>
        <dbReference type="SMART" id="SM00797"/>
    </source>
</evidence>
<dbReference type="NCBIfam" id="TIGR00724">
    <property type="entry name" value="urea_amlyse_rel"/>
    <property type="match status" value="1"/>
</dbReference>
<keyword evidence="2" id="KW-0378">Hydrolase</keyword>
<name>A0ABN0TQJ7_9PSEU</name>
<dbReference type="EMBL" id="BAAABU010000004">
    <property type="protein sequence ID" value="GAA0227307.1"/>
    <property type="molecule type" value="Genomic_DNA"/>
</dbReference>
<dbReference type="SMART" id="SM00797">
    <property type="entry name" value="AHS2"/>
    <property type="match status" value="1"/>
</dbReference>
<evidence type="ECO:0000256" key="3">
    <source>
        <dbReference type="ARBA" id="ARBA00022840"/>
    </source>
</evidence>
<evidence type="ECO:0000313" key="7">
    <source>
        <dbReference type="Proteomes" id="UP001500416"/>
    </source>
</evidence>
<dbReference type="PANTHER" id="PTHR43309:SF3">
    <property type="entry name" value="5-OXOPROLINASE SUBUNIT C"/>
    <property type="match status" value="1"/>
</dbReference>
<keyword evidence="3" id="KW-0067">ATP-binding</keyword>
<reference evidence="6 7" key="1">
    <citation type="journal article" date="2019" name="Int. J. Syst. Evol. Microbiol.">
        <title>The Global Catalogue of Microorganisms (GCM) 10K type strain sequencing project: providing services to taxonomists for standard genome sequencing and annotation.</title>
        <authorList>
            <consortium name="The Broad Institute Genomics Platform"/>
            <consortium name="The Broad Institute Genome Sequencing Center for Infectious Disease"/>
            <person name="Wu L."/>
            <person name="Ma J."/>
        </authorList>
    </citation>
    <scope>NUCLEOTIDE SEQUENCE [LARGE SCALE GENOMIC DNA]</scope>
    <source>
        <strain evidence="6 7">JCM 3380</strain>
    </source>
</reference>
<evidence type="ECO:0000256" key="1">
    <source>
        <dbReference type="ARBA" id="ARBA00022741"/>
    </source>
</evidence>
<evidence type="ECO:0000256" key="4">
    <source>
        <dbReference type="SAM" id="MobiDB-lite"/>
    </source>
</evidence>
<feature type="region of interest" description="Disordered" evidence="4">
    <location>
        <begin position="1"/>
        <end position="97"/>
    </location>
</feature>
<dbReference type="Proteomes" id="UP001500416">
    <property type="component" value="Unassembled WGS sequence"/>
</dbReference>
<dbReference type="InterPro" id="IPR003778">
    <property type="entry name" value="CT_A_B"/>
</dbReference>
<protein>
    <recommendedName>
        <fullName evidence="5">Carboxyltransferase domain-containing protein</fullName>
    </recommendedName>
</protein>
<feature type="domain" description="Carboxyltransferase" evidence="5">
    <location>
        <begin position="124"/>
        <end position="381"/>
    </location>
</feature>
<organism evidence="6 7">
    <name type="scientific">Saccharothrix mutabilis subsp. mutabilis</name>
    <dbReference type="NCBI Taxonomy" id="66855"/>
    <lineage>
        <taxon>Bacteria</taxon>
        <taxon>Bacillati</taxon>
        <taxon>Actinomycetota</taxon>
        <taxon>Actinomycetes</taxon>
        <taxon>Pseudonocardiales</taxon>
        <taxon>Pseudonocardiaceae</taxon>
        <taxon>Saccharothrix</taxon>
    </lineage>
</organism>
<dbReference type="InterPro" id="IPR029000">
    <property type="entry name" value="Cyclophilin-like_dom_sf"/>
</dbReference>
<sequence length="381" mass="39038">MTTSPATGPTNATTNPTTARTPTARTPTARRTGPESGAPAEGGRSGEPEGGPRGEPEGSRGGEPEGGEPEGGQHGETESGPRREPVGNPSGGPQGRERVVRSLTVLRTGPQALVQDLGRPGYAHLGVPPSGALDQPSLRLANRLVGNPDHAAGLEVLLGGLHLRADTACTVAVTGAGTPTLVNGVHRDSPIHLRPGDELALGTPATGLRAYVAVSGGVARDPELGSQATDLLSGIGPAPLRPHDVLPLGTPTGIPTGVDVLVPVHVPDVLDLPLLLGPRDDWFDDPATRLRQGRWTVSDRSNRVGLRLDGTALRSARTGELPSEGLVTGAVQVPKDGLPVIFLADHPTTGGYPVIGVVAREALPLLGQARPGTAVRFRPQG</sequence>
<accession>A0ABN0TQJ7</accession>
<dbReference type="Pfam" id="PF02626">
    <property type="entry name" value="CT_A_B"/>
    <property type="match status" value="1"/>
</dbReference>
<comment type="caution">
    <text evidence="6">The sequence shown here is derived from an EMBL/GenBank/DDBJ whole genome shotgun (WGS) entry which is preliminary data.</text>
</comment>
<gene>
    <name evidence="6" type="ORF">GCM10010492_26990</name>
</gene>
<keyword evidence="7" id="KW-1185">Reference proteome</keyword>
<dbReference type="InterPro" id="IPR052708">
    <property type="entry name" value="PxpC"/>
</dbReference>
<feature type="compositionally biased region" description="Basic and acidic residues" evidence="4">
    <location>
        <begin position="44"/>
        <end position="63"/>
    </location>
</feature>